<reference evidence="1" key="1">
    <citation type="submission" date="2022-12" db="EMBL/GenBank/DDBJ databases">
        <title>Draft genome assemblies for two species of Escallonia (Escalloniales).</title>
        <authorList>
            <person name="Chanderbali A."/>
            <person name="Dervinis C."/>
            <person name="Anghel I."/>
            <person name="Soltis D."/>
            <person name="Soltis P."/>
            <person name="Zapata F."/>
        </authorList>
    </citation>
    <scope>NUCLEOTIDE SEQUENCE</scope>
    <source>
        <strain evidence="1">UCBG92.1500</strain>
        <tissue evidence="1">Leaf</tissue>
    </source>
</reference>
<evidence type="ECO:0000313" key="1">
    <source>
        <dbReference type="EMBL" id="KAK2970498.1"/>
    </source>
</evidence>
<dbReference type="EMBL" id="JAVXUO010002707">
    <property type="protein sequence ID" value="KAK2970498.1"/>
    <property type="molecule type" value="Genomic_DNA"/>
</dbReference>
<sequence>MSNVYLQGLLPKLRLYIHYYNLLVQAHHGHSLPFKHHRLPSSTTASYHFIVMKVLSTPSPLHSEWPLPALGVAKFVRGDRLTAFNTVFSRQVAVRIWNITNLDNFRAKKLQPYLERTLLSRFGGEYTEIVHILSP</sequence>
<protein>
    <submittedName>
        <fullName evidence="1">Uncharacterized protein</fullName>
    </submittedName>
</protein>
<name>A0AA88U3C6_9ASTE</name>
<accession>A0AA88U3C6</accession>
<evidence type="ECO:0000313" key="2">
    <source>
        <dbReference type="Proteomes" id="UP001187471"/>
    </source>
</evidence>
<dbReference type="AlphaFoldDB" id="A0AA88U3C6"/>
<gene>
    <name evidence="1" type="ORF">RJ640_013570</name>
</gene>
<keyword evidence="2" id="KW-1185">Reference proteome</keyword>
<proteinExistence type="predicted"/>
<dbReference type="Proteomes" id="UP001187471">
    <property type="component" value="Unassembled WGS sequence"/>
</dbReference>
<comment type="caution">
    <text evidence="1">The sequence shown here is derived from an EMBL/GenBank/DDBJ whole genome shotgun (WGS) entry which is preliminary data.</text>
</comment>
<organism evidence="1 2">
    <name type="scientific">Escallonia rubra</name>
    <dbReference type="NCBI Taxonomy" id="112253"/>
    <lineage>
        <taxon>Eukaryota</taxon>
        <taxon>Viridiplantae</taxon>
        <taxon>Streptophyta</taxon>
        <taxon>Embryophyta</taxon>
        <taxon>Tracheophyta</taxon>
        <taxon>Spermatophyta</taxon>
        <taxon>Magnoliopsida</taxon>
        <taxon>eudicotyledons</taxon>
        <taxon>Gunneridae</taxon>
        <taxon>Pentapetalae</taxon>
        <taxon>asterids</taxon>
        <taxon>campanulids</taxon>
        <taxon>Escalloniales</taxon>
        <taxon>Escalloniaceae</taxon>
        <taxon>Escallonia</taxon>
    </lineage>
</organism>